<proteinExistence type="predicted"/>
<evidence type="ECO:0000313" key="2">
    <source>
        <dbReference type="Proteomes" id="UP000190229"/>
    </source>
</evidence>
<dbReference type="RefSeq" id="WP_079290854.1">
    <property type="nucleotide sequence ID" value="NZ_LSUQ01000001.1"/>
</dbReference>
<gene>
    <name evidence="1" type="ORF">B2M26_09320</name>
</gene>
<protein>
    <submittedName>
        <fullName evidence="1">Uncharacterized protein</fullName>
    </submittedName>
</protein>
<dbReference type="Proteomes" id="UP000190229">
    <property type="component" value="Unassembled WGS sequence"/>
</dbReference>
<comment type="caution">
    <text evidence="1">The sequence shown here is derived from an EMBL/GenBank/DDBJ whole genome shotgun (WGS) entry which is preliminary data.</text>
</comment>
<sequence>MPETLENKLHAISAALKDAIETSVDAFQSGVDKKEIGQLWSGMLSQFMEDMRNKSRSTGENLLAWVRMPRI</sequence>
<keyword evidence="2" id="KW-1185">Reference proteome</keyword>
<dbReference type="AlphaFoldDB" id="A0A1V4ES93"/>
<dbReference type="OrthoDB" id="2905737at2"/>
<dbReference type="EMBL" id="MWPS01000026">
    <property type="protein sequence ID" value="OPG15806.1"/>
    <property type="molecule type" value="Genomic_DNA"/>
</dbReference>
<name>A0A1V4ES93_9BACL</name>
<organism evidence="1 2">
    <name type="scientific">Ferroacidibacillus organovorans</name>
    <dbReference type="NCBI Taxonomy" id="1765683"/>
    <lineage>
        <taxon>Bacteria</taxon>
        <taxon>Bacillati</taxon>
        <taxon>Bacillota</taxon>
        <taxon>Bacilli</taxon>
        <taxon>Bacillales</taxon>
        <taxon>Alicyclobacillaceae</taxon>
        <taxon>Ferroacidibacillus</taxon>
    </lineage>
</organism>
<reference evidence="1 2" key="1">
    <citation type="submission" date="2017-02" db="EMBL/GenBank/DDBJ databases">
        <title>Draft genome of Acidibacillus ferrooxidans Huett2.</title>
        <authorList>
            <person name="Schopf S."/>
        </authorList>
    </citation>
    <scope>NUCLEOTIDE SEQUENCE [LARGE SCALE GENOMIC DNA]</scope>
    <source>
        <strain evidence="1 2">Huett2</strain>
    </source>
</reference>
<evidence type="ECO:0000313" key="1">
    <source>
        <dbReference type="EMBL" id="OPG15806.1"/>
    </source>
</evidence>
<accession>A0A1V4ES93</accession>